<evidence type="ECO:0000256" key="2">
    <source>
        <dbReference type="SAM" id="Phobius"/>
    </source>
</evidence>
<keyword evidence="4" id="KW-1185">Reference proteome</keyword>
<evidence type="ECO:0000256" key="1">
    <source>
        <dbReference type="SAM" id="Coils"/>
    </source>
</evidence>
<gene>
    <name evidence="3" type="ORF">MY1_0508</name>
</gene>
<keyword evidence="1" id="KW-0175">Coiled coil</keyword>
<sequence length="333" mass="38239">MKLIILLLLLGMIMPVFAQESPLENISNQLENQITQDNLKKLESRISDIENKINTNQSNTNQNNFQVNANVTIEDLAKFEFNLNSCKQNVTDNCKEVGTKLDKISDELDKINQALKTSDDDSKIQKIYDLNYLLIGIIVALAIANIVSIGTNRDRKKLETKMKEYFEKTTSLIESKSSVNTNIDKTIEDFKEFIDNTNFYKNNVQSIITELSKVLKNTKVILDNSDYPVGITSDDIQMMVKVEEDKINTALKLLEKKKYSEFIDEYKQVESIDEIFKLHIDANILQDLINKHFQVVFTCLKQMPKKSKNENWNTILNLILLKIGIGETANTRK</sequence>
<dbReference type="AlphaFoldDB" id="F9CVH3"/>
<feature type="coiled-coil region" evidence="1">
    <location>
        <begin position="32"/>
        <end position="59"/>
    </location>
</feature>
<name>F9CVH3_9ARCH</name>
<dbReference type="EMBL" id="AFPU01000001">
    <property type="protein sequence ID" value="EGP93275.1"/>
    <property type="molecule type" value="Genomic_DNA"/>
</dbReference>
<organism evidence="3 4">
    <name type="scientific">Nitrosarchaeum koreense MY1</name>
    <dbReference type="NCBI Taxonomy" id="1001994"/>
    <lineage>
        <taxon>Archaea</taxon>
        <taxon>Nitrososphaerota</taxon>
        <taxon>Nitrososphaeria</taxon>
        <taxon>Nitrosopumilales</taxon>
        <taxon>Nitrosopumilaceae</taxon>
        <taxon>Nitrosarchaeum</taxon>
    </lineage>
</organism>
<proteinExistence type="predicted"/>
<feature type="transmembrane region" description="Helical" evidence="2">
    <location>
        <begin position="132"/>
        <end position="152"/>
    </location>
</feature>
<dbReference type="Gene3D" id="1.20.1170.10">
    <property type="match status" value="1"/>
</dbReference>
<accession>F9CVH3</accession>
<keyword evidence="2" id="KW-1133">Transmembrane helix</keyword>
<keyword evidence="2" id="KW-0472">Membrane</keyword>
<evidence type="ECO:0000313" key="4">
    <source>
        <dbReference type="Proteomes" id="UP000004440"/>
    </source>
</evidence>
<dbReference type="RefSeq" id="WP_007549982.1">
    <property type="nucleotide sequence ID" value="NZ_AFPU01000001.1"/>
</dbReference>
<reference evidence="3 4" key="1">
    <citation type="journal article" date="2011" name="J. Bacteriol.">
        <title>Genome Sequence of an Ammonia-Oxidizing Soil Archaeon, "Candidatus Nitrosoarchaeum koreensis" MY1.</title>
        <authorList>
            <person name="Kim B.K."/>
            <person name="Jung M.Y."/>
            <person name="Yu D.S."/>
            <person name="Park S.J."/>
            <person name="Oh T.K."/>
            <person name="Rhee S.K."/>
            <person name="Kim J.F."/>
        </authorList>
    </citation>
    <scope>NUCLEOTIDE SEQUENCE [LARGE SCALE GENOMIC DNA]</scope>
    <source>
        <strain evidence="3 4">MY1</strain>
    </source>
</reference>
<protein>
    <submittedName>
        <fullName evidence="3">Uncharacterized protein</fullName>
    </submittedName>
</protein>
<dbReference type="STRING" id="1001994.MY1_0508"/>
<dbReference type="Proteomes" id="UP000004440">
    <property type="component" value="Unassembled WGS sequence"/>
</dbReference>
<comment type="caution">
    <text evidence="3">The sequence shown here is derived from an EMBL/GenBank/DDBJ whole genome shotgun (WGS) entry which is preliminary data.</text>
</comment>
<evidence type="ECO:0000313" key="3">
    <source>
        <dbReference type="EMBL" id="EGP93275.1"/>
    </source>
</evidence>
<keyword evidence="2" id="KW-0812">Transmembrane</keyword>